<name>A0A9X4NRF8_9BURK</name>
<keyword evidence="3" id="KW-1185">Reference proteome</keyword>
<evidence type="ECO:0000256" key="1">
    <source>
        <dbReference type="SAM" id="SignalP"/>
    </source>
</evidence>
<dbReference type="InterPro" id="IPR011690">
    <property type="entry name" value="P_starv_induced_PsiF"/>
</dbReference>
<dbReference type="Pfam" id="PF07769">
    <property type="entry name" value="PsiF_repeat"/>
    <property type="match status" value="3"/>
</dbReference>
<proteinExistence type="predicted"/>
<dbReference type="OrthoDB" id="8001925at2"/>
<dbReference type="EMBL" id="AOGK01000006">
    <property type="protein sequence ID" value="MDG5975281.1"/>
    <property type="molecule type" value="Genomic_DNA"/>
</dbReference>
<dbReference type="Proteomes" id="UP001152876">
    <property type="component" value="Unassembled WGS sequence"/>
</dbReference>
<sequence>MKPLLPLLTLACVLTLGVAHAADEPAPTAQQNRMVTCNQDAGDRALQGEARKTFMKACLSGQTVPATRQQIRMIDCNRQAQEKALKGDERQAFMKTCLSAAAPTEAAATPDTPQTRMTRCNADATAQSLRGDERKKFMSECLKG</sequence>
<evidence type="ECO:0000313" key="2">
    <source>
        <dbReference type="EMBL" id="MDG5975281.1"/>
    </source>
</evidence>
<reference evidence="2" key="1">
    <citation type="submission" date="2013-01" db="EMBL/GenBank/DDBJ databases">
        <title>Genome draft of Hydrogenophaga taeniospiralis 2K1.</title>
        <authorList>
            <person name="Gomila M."/>
            <person name="Lalucat J."/>
        </authorList>
    </citation>
    <scope>NUCLEOTIDE SEQUENCE</scope>
    <source>
        <strain evidence="2">CCUG 15921</strain>
    </source>
</reference>
<feature type="signal peptide" evidence="1">
    <location>
        <begin position="1"/>
        <end position="21"/>
    </location>
</feature>
<gene>
    <name evidence="2" type="ORF">H010_08486</name>
</gene>
<protein>
    <recommendedName>
        <fullName evidence="4">Phosphate starvation-inducible protein</fullName>
    </recommendedName>
</protein>
<keyword evidence="1" id="KW-0732">Signal</keyword>
<feature type="chain" id="PRO_5040825043" description="Phosphate starvation-inducible protein" evidence="1">
    <location>
        <begin position="22"/>
        <end position="144"/>
    </location>
</feature>
<dbReference type="RefSeq" id="WP_084235864.1">
    <property type="nucleotide sequence ID" value="NZ_AOGK01000006.1"/>
</dbReference>
<evidence type="ECO:0008006" key="4">
    <source>
        <dbReference type="Google" id="ProtNLM"/>
    </source>
</evidence>
<evidence type="ECO:0000313" key="3">
    <source>
        <dbReference type="Proteomes" id="UP001152876"/>
    </source>
</evidence>
<dbReference type="AlphaFoldDB" id="A0A9X4NRF8"/>
<comment type="caution">
    <text evidence="2">The sequence shown here is derived from an EMBL/GenBank/DDBJ whole genome shotgun (WGS) entry which is preliminary data.</text>
</comment>
<accession>A0A9X4NRF8</accession>
<organism evidence="2 3">
    <name type="scientific">Hydrogenophaga taeniospiralis CCUG 15921</name>
    <dbReference type="NCBI Taxonomy" id="1281780"/>
    <lineage>
        <taxon>Bacteria</taxon>
        <taxon>Pseudomonadati</taxon>
        <taxon>Pseudomonadota</taxon>
        <taxon>Betaproteobacteria</taxon>
        <taxon>Burkholderiales</taxon>
        <taxon>Comamonadaceae</taxon>
        <taxon>Hydrogenophaga</taxon>
    </lineage>
</organism>